<feature type="chain" id="PRO_5036474761" evidence="1">
    <location>
        <begin position="23"/>
        <end position="125"/>
    </location>
</feature>
<reference evidence="2 3" key="1">
    <citation type="submission" date="2020-02" db="EMBL/GenBank/DDBJ databases">
        <authorList>
            <person name="Ma Q."/>
            <person name="Huang Y."/>
            <person name="Song X."/>
            <person name="Pei D."/>
        </authorList>
    </citation>
    <scope>NUCLEOTIDE SEQUENCE [LARGE SCALE GENOMIC DNA]</scope>
    <source>
        <strain evidence="2">Sxm20200214</strain>
        <tissue evidence="2">Leaf</tissue>
    </source>
</reference>
<proteinExistence type="predicted"/>
<dbReference type="Proteomes" id="UP000886595">
    <property type="component" value="Unassembled WGS sequence"/>
</dbReference>
<evidence type="ECO:0000313" key="3">
    <source>
        <dbReference type="Proteomes" id="UP000886595"/>
    </source>
</evidence>
<comment type="caution">
    <text evidence="2">The sequence shown here is derived from an EMBL/GenBank/DDBJ whole genome shotgun (WGS) entry which is preliminary data.</text>
</comment>
<dbReference type="InterPro" id="IPR035513">
    <property type="entry name" value="Invertase/methylesterase_inhib"/>
</dbReference>
<organism evidence="2 3">
    <name type="scientific">Brassica carinata</name>
    <name type="common">Ethiopian mustard</name>
    <name type="synonym">Abyssinian cabbage</name>
    <dbReference type="NCBI Taxonomy" id="52824"/>
    <lineage>
        <taxon>Eukaryota</taxon>
        <taxon>Viridiplantae</taxon>
        <taxon>Streptophyta</taxon>
        <taxon>Embryophyta</taxon>
        <taxon>Tracheophyta</taxon>
        <taxon>Spermatophyta</taxon>
        <taxon>Magnoliopsida</taxon>
        <taxon>eudicotyledons</taxon>
        <taxon>Gunneridae</taxon>
        <taxon>Pentapetalae</taxon>
        <taxon>rosids</taxon>
        <taxon>malvids</taxon>
        <taxon>Brassicales</taxon>
        <taxon>Brassicaceae</taxon>
        <taxon>Brassiceae</taxon>
        <taxon>Brassica</taxon>
    </lineage>
</organism>
<keyword evidence="1" id="KW-0732">Signal</keyword>
<feature type="signal peptide" evidence="1">
    <location>
        <begin position="1"/>
        <end position="22"/>
    </location>
</feature>
<sequence length="125" mass="13727">MVITDMVLFGLLLVSALLAVDASGRMPFTYQNQLQRHCSSTEYTSLCVQTLEFQHGSLHGLDFVSFLVNKTISDSSNLIPPLSSSMGSYEVVSLDDSTNTLPSPSVAGTQHNLTPFLHSDYYQHL</sequence>
<evidence type="ECO:0000256" key="1">
    <source>
        <dbReference type="SAM" id="SignalP"/>
    </source>
</evidence>
<accession>A0A8X7VH86</accession>
<evidence type="ECO:0000313" key="2">
    <source>
        <dbReference type="EMBL" id="KAG2311251.1"/>
    </source>
</evidence>
<protein>
    <submittedName>
        <fullName evidence="2">Uncharacterized protein</fullName>
    </submittedName>
</protein>
<dbReference type="SUPFAM" id="SSF101148">
    <property type="entry name" value="Plant invertase/pectin methylesterase inhibitor"/>
    <property type="match status" value="1"/>
</dbReference>
<keyword evidence="3" id="KW-1185">Reference proteome</keyword>
<dbReference type="AlphaFoldDB" id="A0A8X7VH86"/>
<name>A0A8X7VH86_BRACI</name>
<gene>
    <name evidence="2" type="ORF">Bca52824_022808</name>
</gene>
<dbReference type="EMBL" id="JAAMPC010000005">
    <property type="protein sequence ID" value="KAG2311251.1"/>
    <property type="molecule type" value="Genomic_DNA"/>
</dbReference>